<keyword evidence="5" id="KW-1185">Reference proteome</keyword>
<protein>
    <submittedName>
        <fullName evidence="4">NADAR family protein</fullName>
    </submittedName>
</protein>
<dbReference type="Gene3D" id="1.10.357.40">
    <property type="entry name" value="YbiA-like"/>
    <property type="match status" value="1"/>
</dbReference>
<dbReference type="NCBIfam" id="TIGR02464">
    <property type="entry name" value="ribofla_fusion"/>
    <property type="match status" value="1"/>
</dbReference>
<dbReference type="InterPro" id="IPR012816">
    <property type="entry name" value="NADAR"/>
</dbReference>
<comment type="catalytic activity">
    <reaction evidence="1">
        <text>5-amino-6-(5-phospho-D-ribosylamino)uracil + H2O = 5,6-diaminouracil + D-ribose 5-phosphate</text>
        <dbReference type="Rhea" id="RHEA:55020"/>
        <dbReference type="ChEBI" id="CHEBI:15377"/>
        <dbReference type="ChEBI" id="CHEBI:46252"/>
        <dbReference type="ChEBI" id="CHEBI:58453"/>
        <dbReference type="ChEBI" id="CHEBI:78346"/>
    </reaction>
</comment>
<feature type="domain" description="NADAR" evidence="3">
    <location>
        <begin position="24"/>
        <end position="181"/>
    </location>
</feature>
<evidence type="ECO:0000313" key="5">
    <source>
        <dbReference type="Proteomes" id="UP001409291"/>
    </source>
</evidence>
<dbReference type="SUPFAM" id="SSF143990">
    <property type="entry name" value="YbiA-like"/>
    <property type="match status" value="1"/>
</dbReference>
<dbReference type="Pfam" id="PF08719">
    <property type="entry name" value="NADAR"/>
    <property type="match status" value="1"/>
</dbReference>
<evidence type="ECO:0000256" key="2">
    <source>
        <dbReference type="ARBA" id="ARBA00000751"/>
    </source>
</evidence>
<evidence type="ECO:0000256" key="1">
    <source>
        <dbReference type="ARBA" id="ARBA00000022"/>
    </source>
</evidence>
<dbReference type="CDD" id="cd15457">
    <property type="entry name" value="NADAR"/>
    <property type="match status" value="1"/>
</dbReference>
<gene>
    <name evidence="4" type="ORF">ABE541_19415</name>
</gene>
<dbReference type="InterPro" id="IPR037238">
    <property type="entry name" value="YbiA-like_sf"/>
</dbReference>
<reference evidence="4 5" key="1">
    <citation type="submission" date="2024-04" db="EMBL/GenBank/DDBJ databases">
        <title>WGS of bacteria from Torrens River.</title>
        <authorList>
            <person name="Wyrsch E.R."/>
            <person name="Drigo B."/>
        </authorList>
    </citation>
    <scope>NUCLEOTIDE SEQUENCE [LARGE SCALE GENOMIC DNA]</scope>
    <source>
        <strain evidence="4 5">TWI391</strain>
    </source>
</reference>
<comment type="caution">
    <text evidence="4">The sequence shown here is derived from an EMBL/GenBank/DDBJ whole genome shotgun (WGS) entry which is preliminary data.</text>
</comment>
<accession>A0ABV0BXZ0</accession>
<comment type="catalytic activity">
    <reaction evidence="2">
        <text>2,5-diamino-6-hydroxy-4-(5-phosphoribosylamino)-pyrimidine + H2O = 2,5,6-triamino-4-hydroxypyrimidine + D-ribose 5-phosphate</text>
        <dbReference type="Rhea" id="RHEA:23436"/>
        <dbReference type="ChEBI" id="CHEBI:15377"/>
        <dbReference type="ChEBI" id="CHEBI:58614"/>
        <dbReference type="ChEBI" id="CHEBI:78346"/>
        <dbReference type="ChEBI" id="CHEBI:137796"/>
    </reaction>
</comment>
<evidence type="ECO:0000313" key="4">
    <source>
        <dbReference type="EMBL" id="MEN5379444.1"/>
    </source>
</evidence>
<dbReference type="Proteomes" id="UP001409291">
    <property type="component" value="Unassembled WGS sequence"/>
</dbReference>
<dbReference type="RefSeq" id="WP_346582199.1">
    <property type="nucleotide sequence ID" value="NZ_JBDJNQ010000010.1"/>
</dbReference>
<organism evidence="4 5">
    <name type="scientific">Sphingobacterium kitahiroshimense</name>
    <dbReference type="NCBI Taxonomy" id="470446"/>
    <lineage>
        <taxon>Bacteria</taxon>
        <taxon>Pseudomonadati</taxon>
        <taxon>Bacteroidota</taxon>
        <taxon>Sphingobacteriia</taxon>
        <taxon>Sphingobacteriales</taxon>
        <taxon>Sphingobacteriaceae</taxon>
        <taxon>Sphingobacterium</taxon>
    </lineage>
</organism>
<name>A0ABV0BXZ0_9SPHI</name>
<sequence>MKIRYDIDWLIERFESGETLKYIFFWGHENRHKDVVSKSCFSQWFDCPFKVDSVNYKTSEHWMMAHKALLFGDDNLFDKIINCEKPGEAKELGRQILGYDQQIWNEHKFEIVKLGNIHKFNQHPRLANYLLQTENRILVEASPVDVIWGIGIAVDNDDIENIYNWRGENLLGFALMYVRDFFKQFGHFKPLENSIQPPWKKFPNMDSNDMFWSMGKGEDYLTQFSEYYNGLDDREKMIFKMTNTCPYEWQSFYD</sequence>
<evidence type="ECO:0000259" key="3">
    <source>
        <dbReference type="Pfam" id="PF08719"/>
    </source>
</evidence>
<proteinExistence type="predicted"/>
<dbReference type="EMBL" id="JBDJNQ010000010">
    <property type="protein sequence ID" value="MEN5379444.1"/>
    <property type="molecule type" value="Genomic_DNA"/>
</dbReference>